<accession>A0A1G6T218</accession>
<gene>
    <name evidence="2" type="ORF">SAMN04487894_10763</name>
</gene>
<dbReference type="AlphaFoldDB" id="A0A1G6T218"/>
<sequence length="266" mass="29491">MGTKTIHINDSIIHYTVEGIGRPVVLLHGFGEDGTVWDNQVEYLRHNYQVIVPDIPGSGQSELTDDVSMEGIADMVRQIIDAEELESVVLIGHSMGGYATLAFAERYSHLLDGFGLFHSTGAADTEEKKETRRKGIVFIEKNGADAFLKTTIPNLFSERTKNTDPDLVKNFTAALPSFSKTALKSYYEAMIARPERIDLFSKTELPVLFIIGEQDSVISFEDILKQASMPRVSCIHILHQSGHMGMLEEAGKANAAIEAFLMELKQ</sequence>
<dbReference type="Pfam" id="PF00561">
    <property type="entry name" value="Abhydrolase_1"/>
    <property type="match status" value="1"/>
</dbReference>
<evidence type="ECO:0000313" key="3">
    <source>
        <dbReference type="Proteomes" id="UP000198757"/>
    </source>
</evidence>
<evidence type="ECO:0000259" key="1">
    <source>
        <dbReference type="Pfam" id="PF00561"/>
    </source>
</evidence>
<dbReference type="InterPro" id="IPR050266">
    <property type="entry name" value="AB_hydrolase_sf"/>
</dbReference>
<dbReference type="PANTHER" id="PTHR43798">
    <property type="entry name" value="MONOACYLGLYCEROL LIPASE"/>
    <property type="match status" value="1"/>
</dbReference>
<feature type="domain" description="AB hydrolase-1" evidence="1">
    <location>
        <begin position="23"/>
        <end position="247"/>
    </location>
</feature>
<name>A0A1G6T218_NIADE</name>
<organism evidence="2 3">
    <name type="scientific">Niabella drilacis (strain DSM 25811 / CCM 8410 / CCUG 62505 / LMG 26954 / E90)</name>
    <dbReference type="NCBI Taxonomy" id="1285928"/>
    <lineage>
        <taxon>Bacteria</taxon>
        <taxon>Pseudomonadati</taxon>
        <taxon>Bacteroidota</taxon>
        <taxon>Chitinophagia</taxon>
        <taxon>Chitinophagales</taxon>
        <taxon>Chitinophagaceae</taxon>
        <taxon>Niabella</taxon>
    </lineage>
</organism>
<dbReference type="Proteomes" id="UP000198757">
    <property type="component" value="Unassembled WGS sequence"/>
</dbReference>
<dbReference type="STRING" id="1285928.SAMN04487894_10763"/>
<dbReference type="RefSeq" id="WP_090390683.1">
    <property type="nucleotide sequence ID" value="NZ_FMZO01000007.1"/>
</dbReference>
<proteinExistence type="predicted"/>
<dbReference type="EMBL" id="FMZO01000007">
    <property type="protein sequence ID" value="SDD23041.1"/>
    <property type="molecule type" value="Genomic_DNA"/>
</dbReference>
<dbReference type="PRINTS" id="PR00111">
    <property type="entry name" value="ABHYDROLASE"/>
</dbReference>
<dbReference type="Gene3D" id="3.40.50.1820">
    <property type="entry name" value="alpha/beta hydrolase"/>
    <property type="match status" value="1"/>
</dbReference>
<dbReference type="SUPFAM" id="SSF53474">
    <property type="entry name" value="alpha/beta-Hydrolases"/>
    <property type="match status" value="1"/>
</dbReference>
<dbReference type="OrthoDB" id="252464at2"/>
<dbReference type="InterPro" id="IPR029058">
    <property type="entry name" value="AB_hydrolase_fold"/>
</dbReference>
<evidence type="ECO:0000313" key="2">
    <source>
        <dbReference type="EMBL" id="SDD23041.1"/>
    </source>
</evidence>
<protein>
    <submittedName>
        <fullName evidence="2">Pimeloyl-ACP methyl ester carboxylesterase</fullName>
    </submittedName>
</protein>
<dbReference type="InterPro" id="IPR000073">
    <property type="entry name" value="AB_hydrolase_1"/>
</dbReference>
<keyword evidence="3" id="KW-1185">Reference proteome</keyword>
<reference evidence="3" key="1">
    <citation type="submission" date="2016-10" db="EMBL/GenBank/DDBJ databases">
        <authorList>
            <person name="Varghese N."/>
            <person name="Submissions S."/>
        </authorList>
    </citation>
    <scope>NUCLEOTIDE SEQUENCE [LARGE SCALE GENOMIC DNA]</scope>
    <source>
        <strain evidence="3">DSM 25811 / CCM 8410 / LMG 26954 / E90</strain>
    </source>
</reference>